<comment type="caution">
    <text evidence="6">The sequence shown here is derived from an EMBL/GenBank/DDBJ whole genome shotgun (WGS) entry which is preliminary data.</text>
</comment>
<dbReference type="Pfam" id="PF12833">
    <property type="entry name" value="HTH_18"/>
    <property type="match status" value="1"/>
</dbReference>
<dbReference type="Gene3D" id="3.30.450.20">
    <property type="entry name" value="PAS domain"/>
    <property type="match status" value="1"/>
</dbReference>
<name>A0ABX1Y0K0_9BACL</name>
<dbReference type="SUPFAM" id="SSF46689">
    <property type="entry name" value="Homeodomain-like"/>
    <property type="match status" value="1"/>
</dbReference>
<keyword evidence="7" id="KW-1185">Reference proteome</keyword>
<dbReference type="InterPro" id="IPR009057">
    <property type="entry name" value="Homeodomain-like_sf"/>
</dbReference>
<dbReference type="InterPro" id="IPR018060">
    <property type="entry name" value="HTH_AraC"/>
</dbReference>
<evidence type="ECO:0000256" key="3">
    <source>
        <dbReference type="ARBA" id="ARBA00023163"/>
    </source>
</evidence>
<evidence type="ECO:0000259" key="5">
    <source>
        <dbReference type="PROSITE" id="PS01124"/>
    </source>
</evidence>
<keyword evidence="1" id="KW-0805">Transcription regulation</keyword>
<organism evidence="6 7">
    <name type="scientific">Paenibacillus phytorum</name>
    <dbReference type="NCBI Taxonomy" id="2654977"/>
    <lineage>
        <taxon>Bacteria</taxon>
        <taxon>Bacillati</taxon>
        <taxon>Bacillota</taxon>
        <taxon>Bacilli</taxon>
        <taxon>Bacillales</taxon>
        <taxon>Paenibacillaceae</taxon>
        <taxon>Paenibacillus</taxon>
    </lineage>
</organism>
<dbReference type="PANTHER" id="PTHR43280:SF2">
    <property type="entry name" value="HTH-TYPE TRANSCRIPTIONAL REGULATOR EXSA"/>
    <property type="match status" value="1"/>
</dbReference>
<dbReference type="SMART" id="SM00342">
    <property type="entry name" value="HTH_ARAC"/>
    <property type="match status" value="1"/>
</dbReference>
<keyword evidence="4" id="KW-1133">Transmembrane helix</keyword>
<evidence type="ECO:0000256" key="4">
    <source>
        <dbReference type="SAM" id="Phobius"/>
    </source>
</evidence>
<reference evidence="6 7" key="1">
    <citation type="submission" date="2019-10" db="EMBL/GenBank/DDBJ databases">
        <title>Description of Paenibacillus terrestris sp. nov.</title>
        <authorList>
            <person name="Carlier A."/>
            <person name="Qi S."/>
        </authorList>
    </citation>
    <scope>NUCLEOTIDE SEQUENCE [LARGE SCALE GENOMIC DNA]</scope>
    <source>
        <strain evidence="6 7">LMG 31458</strain>
    </source>
</reference>
<keyword evidence="4" id="KW-0472">Membrane</keyword>
<keyword evidence="3" id="KW-0804">Transcription</keyword>
<evidence type="ECO:0000256" key="1">
    <source>
        <dbReference type="ARBA" id="ARBA00023015"/>
    </source>
</evidence>
<keyword evidence="4" id="KW-0812">Transmembrane</keyword>
<dbReference type="PANTHER" id="PTHR43280">
    <property type="entry name" value="ARAC-FAMILY TRANSCRIPTIONAL REGULATOR"/>
    <property type="match status" value="1"/>
</dbReference>
<gene>
    <name evidence="6" type="ORF">GC098_23740</name>
</gene>
<keyword evidence="2" id="KW-0238">DNA-binding</keyword>
<dbReference type="Gene3D" id="1.10.10.60">
    <property type="entry name" value="Homeodomain-like"/>
    <property type="match status" value="2"/>
</dbReference>
<evidence type="ECO:0000256" key="2">
    <source>
        <dbReference type="ARBA" id="ARBA00023125"/>
    </source>
</evidence>
<dbReference type="PROSITE" id="PS01124">
    <property type="entry name" value="HTH_ARAC_FAMILY_2"/>
    <property type="match status" value="1"/>
</dbReference>
<dbReference type="EMBL" id="WHOA01000165">
    <property type="protein sequence ID" value="NOU74370.1"/>
    <property type="molecule type" value="Genomic_DNA"/>
</dbReference>
<evidence type="ECO:0000313" key="7">
    <source>
        <dbReference type="Proteomes" id="UP000616779"/>
    </source>
</evidence>
<feature type="transmembrane region" description="Helical" evidence="4">
    <location>
        <begin position="337"/>
        <end position="364"/>
    </location>
</feature>
<evidence type="ECO:0000313" key="6">
    <source>
        <dbReference type="EMBL" id="NOU74370.1"/>
    </source>
</evidence>
<proteinExistence type="predicted"/>
<feature type="domain" description="HTH araC/xylS-type" evidence="5">
    <location>
        <begin position="683"/>
        <end position="780"/>
    </location>
</feature>
<protein>
    <submittedName>
        <fullName evidence="6">Helix-turn-helix domain-containing protein</fullName>
    </submittedName>
</protein>
<accession>A0ABX1Y0K0</accession>
<dbReference type="Proteomes" id="UP000616779">
    <property type="component" value="Unassembled WGS sequence"/>
</dbReference>
<feature type="transmembrane region" description="Helical" evidence="4">
    <location>
        <begin position="45"/>
        <end position="66"/>
    </location>
</feature>
<sequence length="797" mass="90040">MRFQSIVISSLQDSFRFRREFMRRLIKSFPRKATAGMKKKTLITIFLRFFVLTLLLMVSSIMIAAYSNYRMIDDAKEANHNYLRVVSSSLDGLFNKIKDKGYSISSDSNYLNLISMTDKSQKNYASSTYALSSKLYDLYISDDTVDDAFIYFQNIDTVLAGSGSYETAFYLNKYYRYKGYSQPFWNGEIEKGVVSTIFPATDVYRQTGAIGEKKYKTIVPLVLGIENIAHARSYMIVNIDEQKIYQMIDNMNITKKGDIYLVDTLHNRLISATNRKMIGGTFNLGELRLNVKDVKTDSEASIDGDNYMLSFQPSSWNNIGFLIVTPEKMLTGPINRFLYMTIGVIALFMLIGTIVSAVFTFGIYSPLAEMVNYVKRFAKAPFENGKSEYDYIKENITTLQQFQQESLPSLLQIFLYRALNQQLNQEDIERLQQKYDFFRDGGFFALAVVRVGLAGGGELAVAEHKRQLITLNKPVLDMTENESVLFLQEQDAGDVDAFVMKLEADLTRYQADCGVEISLAVGVSQIFVQLDQTWKAYKDACTILDMRSVSSGGIIFGVTDSNPGGGGALNVADKKETMRKYLENGHVEGAAHLLDQLFEGAKKQQMPFKAFRQLVSDLLYFAVETVYSRRIDEESMFGMPAGELIARVNTMQSPLPIEVLCRNVYGKVTEHVQMLQQSSQALTGMLDYITANLAEVNLTTIADRFDLNANYVSQYFKKHKGVTFTDYINRLRIEKAKELLLGTDCTANDVGKQIGFNNANAFIRMFKKLEGTTPHEYRKGIKANYSCEAEGGIGLAE</sequence>